<reference evidence="1 2" key="1">
    <citation type="submission" date="2023-10" db="EMBL/GenBank/DDBJ databases">
        <title>Draft genome sequence of Xylaria bambusicola isolate GMP-LS, the root and basal stem rot pathogen of sugarcane in Indonesia.</title>
        <authorList>
            <person name="Selvaraj P."/>
            <person name="Muralishankar V."/>
            <person name="Muruganantham S."/>
            <person name="Sp S."/>
            <person name="Haryani S."/>
            <person name="Lau K.J.X."/>
            <person name="Naqvi N.I."/>
        </authorList>
    </citation>
    <scope>NUCLEOTIDE SEQUENCE [LARGE SCALE GENOMIC DNA]</scope>
    <source>
        <strain evidence="1">GMP-LS</strain>
    </source>
</reference>
<dbReference type="Proteomes" id="UP001305414">
    <property type="component" value="Unassembled WGS sequence"/>
</dbReference>
<proteinExistence type="predicted"/>
<accession>A0AAN7UBR9</accession>
<evidence type="ECO:0000313" key="2">
    <source>
        <dbReference type="Proteomes" id="UP001305414"/>
    </source>
</evidence>
<evidence type="ECO:0000313" key="1">
    <source>
        <dbReference type="EMBL" id="KAK5629365.1"/>
    </source>
</evidence>
<protein>
    <submittedName>
        <fullName evidence="1">Uncharacterized protein</fullName>
    </submittedName>
</protein>
<dbReference type="AlphaFoldDB" id="A0AAN7UBR9"/>
<comment type="caution">
    <text evidence="1">The sequence shown here is derived from an EMBL/GenBank/DDBJ whole genome shotgun (WGS) entry which is preliminary data.</text>
</comment>
<name>A0AAN7UBR9_9PEZI</name>
<organism evidence="1 2">
    <name type="scientific">Xylaria bambusicola</name>
    <dbReference type="NCBI Taxonomy" id="326684"/>
    <lineage>
        <taxon>Eukaryota</taxon>
        <taxon>Fungi</taxon>
        <taxon>Dikarya</taxon>
        <taxon>Ascomycota</taxon>
        <taxon>Pezizomycotina</taxon>
        <taxon>Sordariomycetes</taxon>
        <taxon>Xylariomycetidae</taxon>
        <taxon>Xylariales</taxon>
        <taxon>Xylariaceae</taxon>
        <taxon>Xylaria</taxon>
    </lineage>
</organism>
<gene>
    <name evidence="1" type="ORF">RRF57_005079</name>
</gene>
<keyword evidence="2" id="KW-1185">Reference proteome</keyword>
<dbReference type="EMBL" id="JAWHQM010000011">
    <property type="protein sequence ID" value="KAK5629365.1"/>
    <property type="molecule type" value="Genomic_DNA"/>
</dbReference>
<sequence>MRRYIVHGAFFAGAETALRVSVTLSLNLTRGSGFAATGVSRESGGTETVEGGEGVGVGVVSGVGT</sequence>